<feature type="disulfide bond" description="Redox-active" evidence="15">
    <location>
        <begin position="46"/>
        <end position="51"/>
    </location>
</feature>
<evidence type="ECO:0000256" key="6">
    <source>
        <dbReference type="ARBA" id="ARBA00022630"/>
    </source>
</evidence>
<evidence type="ECO:0000256" key="4">
    <source>
        <dbReference type="ARBA" id="ARBA00016961"/>
    </source>
</evidence>
<dbReference type="FunFam" id="3.30.390.30:FF:000001">
    <property type="entry name" value="Dihydrolipoyl dehydrogenase"/>
    <property type="match status" value="1"/>
</dbReference>
<dbReference type="InterPro" id="IPR012999">
    <property type="entry name" value="Pyr_OxRdtase_I_AS"/>
</dbReference>
<dbReference type="SUPFAM" id="SSF51905">
    <property type="entry name" value="FAD/NAD(P)-binding domain"/>
    <property type="match status" value="1"/>
</dbReference>
<keyword evidence="5" id="KW-0963">Cytoplasm</keyword>
<dbReference type="GO" id="GO:0050660">
    <property type="term" value="F:flavin adenine dinucleotide binding"/>
    <property type="evidence" value="ECO:0007669"/>
    <property type="project" value="InterPro"/>
</dbReference>
<keyword evidence="8 16" id="KW-0560">Oxidoreductase</keyword>
<evidence type="ECO:0000256" key="7">
    <source>
        <dbReference type="ARBA" id="ARBA00022827"/>
    </source>
</evidence>
<dbReference type="PANTHER" id="PTHR22912">
    <property type="entry name" value="DISULFIDE OXIDOREDUCTASE"/>
    <property type="match status" value="1"/>
</dbReference>
<feature type="binding site" evidence="14">
    <location>
        <position position="268"/>
    </location>
    <ligand>
        <name>NAD(+)</name>
        <dbReference type="ChEBI" id="CHEBI:57540"/>
    </ligand>
</feature>
<evidence type="ECO:0000256" key="10">
    <source>
        <dbReference type="ARBA" id="ARBA00023157"/>
    </source>
</evidence>
<feature type="binding site" evidence="14">
    <location>
        <position position="118"/>
    </location>
    <ligand>
        <name>FAD</name>
        <dbReference type="ChEBI" id="CHEBI:57692"/>
    </ligand>
</feature>
<keyword evidence="7 14" id="KW-0274">FAD</keyword>
<dbReference type="EMBL" id="CADCSZ010000211">
    <property type="protein sequence ID" value="CAA9274158.1"/>
    <property type="molecule type" value="Genomic_DNA"/>
</dbReference>
<keyword evidence="9 14" id="KW-0520">NAD</keyword>
<keyword evidence="6 16" id="KW-0285">Flavoprotein</keyword>
<evidence type="ECO:0000259" key="18">
    <source>
        <dbReference type="Pfam" id="PF07992"/>
    </source>
</evidence>
<evidence type="ECO:0000256" key="1">
    <source>
        <dbReference type="ARBA" id="ARBA00004496"/>
    </source>
</evidence>
<name>A0A6J4JD37_9ACTN</name>
<dbReference type="InterPro" id="IPR023753">
    <property type="entry name" value="FAD/NAD-binding_dom"/>
</dbReference>
<evidence type="ECO:0000256" key="5">
    <source>
        <dbReference type="ARBA" id="ARBA00022490"/>
    </source>
</evidence>
<feature type="domain" description="Pyridine nucleotide-disulphide oxidoreductase dimerisation" evidence="17">
    <location>
        <begin position="344"/>
        <end position="456"/>
    </location>
</feature>
<dbReference type="PROSITE" id="PS00076">
    <property type="entry name" value="PYRIDINE_REDOX_1"/>
    <property type="match status" value="1"/>
</dbReference>
<comment type="subcellular location">
    <subcellularLocation>
        <location evidence="1">Cytoplasm</location>
    </subcellularLocation>
</comment>
<dbReference type="InterPro" id="IPR004099">
    <property type="entry name" value="Pyr_nucl-diS_OxRdtase_dimer"/>
</dbReference>
<dbReference type="Gene3D" id="3.50.50.60">
    <property type="entry name" value="FAD/NAD(P)-binding domain"/>
    <property type="match status" value="2"/>
</dbReference>
<evidence type="ECO:0000256" key="13">
    <source>
        <dbReference type="PIRSR" id="PIRSR000350-2"/>
    </source>
</evidence>
<evidence type="ECO:0000256" key="11">
    <source>
        <dbReference type="ARBA" id="ARBA00023284"/>
    </source>
</evidence>
<gene>
    <name evidence="19" type="ORF">AVDCRST_MAG76-3594</name>
</gene>
<proteinExistence type="inferred from homology"/>
<accession>A0A6J4JD37</accession>
<feature type="active site" description="Proton acceptor" evidence="13">
    <location>
        <position position="446"/>
    </location>
</feature>
<evidence type="ECO:0000256" key="8">
    <source>
        <dbReference type="ARBA" id="ARBA00023002"/>
    </source>
</evidence>
<evidence type="ECO:0000256" key="14">
    <source>
        <dbReference type="PIRSR" id="PIRSR000350-3"/>
    </source>
</evidence>
<dbReference type="NCBIfam" id="TIGR01350">
    <property type="entry name" value="lipoamide_DH"/>
    <property type="match status" value="1"/>
</dbReference>
<feature type="binding site" evidence="14">
    <location>
        <position position="309"/>
    </location>
    <ligand>
        <name>FAD</name>
        <dbReference type="ChEBI" id="CHEBI:57692"/>
    </ligand>
</feature>
<comment type="cofactor">
    <cofactor evidence="14 16">
        <name>FAD</name>
        <dbReference type="ChEBI" id="CHEBI:57692"/>
    </cofactor>
    <text evidence="14 16">Binds 1 FAD per subunit.</text>
</comment>
<evidence type="ECO:0000256" key="15">
    <source>
        <dbReference type="PIRSR" id="PIRSR000350-4"/>
    </source>
</evidence>
<evidence type="ECO:0000313" key="19">
    <source>
        <dbReference type="EMBL" id="CAA9274158.1"/>
    </source>
</evidence>
<organism evidence="19">
    <name type="scientific">uncultured Acidimicrobiales bacterium</name>
    <dbReference type="NCBI Taxonomy" id="310071"/>
    <lineage>
        <taxon>Bacteria</taxon>
        <taxon>Bacillati</taxon>
        <taxon>Actinomycetota</taxon>
        <taxon>Acidimicrobiia</taxon>
        <taxon>Acidimicrobiales</taxon>
        <taxon>environmental samples</taxon>
    </lineage>
</organism>
<protein>
    <recommendedName>
        <fullName evidence="4 16">Dihydrolipoyl dehydrogenase</fullName>
        <ecNumber evidence="3 16">1.8.1.4</ecNumber>
    </recommendedName>
</protein>
<comment type="similarity">
    <text evidence="2 16">Belongs to the class-I pyridine nucleotide-disulfide oxidoreductase family.</text>
</comment>
<dbReference type="InterPro" id="IPR036188">
    <property type="entry name" value="FAD/NAD-bd_sf"/>
</dbReference>
<dbReference type="InterPro" id="IPR001100">
    <property type="entry name" value="Pyr_nuc-diS_OxRdtase"/>
</dbReference>
<dbReference type="GO" id="GO:0005737">
    <property type="term" value="C:cytoplasm"/>
    <property type="evidence" value="ECO:0007669"/>
    <property type="project" value="UniProtKB-SubCell"/>
</dbReference>
<keyword evidence="19" id="KW-0670">Pyruvate</keyword>
<dbReference type="InterPro" id="IPR006258">
    <property type="entry name" value="Lipoamide_DH"/>
</dbReference>
<dbReference type="GO" id="GO:0006103">
    <property type="term" value="P:2-oxoglutarate metabolic process"/>
    <property type="evidence" value="ECO:0007669"/>
    <property type="project" value="TreeGrafter"/>
</dbReference>
<dbReference type="SUPFAM" id="SSF55424">
    <property type="entry name" value="FAD/NAD-linked reductases, dimerisation (C-terminal) domain"/>
    <property type="match status" value="1"/>
</dbReference>
<dbReference type="PANTHER" id="PTHR22912:SF217">
    <property type="entry name" value="DIHYDROLIPOYL DEHYDROGENASE"/>
    <property type="match status" value="1"/>
</dbReference>
<keyword evidence="14" id="KW-0547">Nucleotide-binding</keyword>
<dbReference type="PRINTS" id="PR00411">
    <property type="entry name" value="PNDRDTASEI"/>
</dbReference>
<dbReference type="PIRSF" id="PIRSF000350">
    <property type="entry name" value="Mercury_reductase_MerA"/>
    <property type="match status" value="1"/>
</dbReference>
<sequence length="467" mass="49118">MVIPLAEQFDVVVIGGGPGGYAAALYGAAAGLKIAVVEKDKLGGTCLNRGCIPAKEYLETAQVYRTVAHASSFGITAAEPTIDFGVAQARKQKVVDQLVGGLSGLLKKRKVTVVKGYGRLSGGRAVKVDDGTELKAAHVVLAAGSVPRTLPGFDVDGTHVHTSDEVLSWTSLPRRVAVVGGGVIGCEFASALCDLGCEVTILEFLPTLMPLVDADIRAVIQKAFVGRGMTIHTDAKVEGHEPQDDGSTVIRWNGDQTLAVDAIVMSVGRRPYPDGLLDENTGVEVDDKGFVKVDGTMRTSAEGVWAVGDLVNTPQLAHVAFAEAITAIKDVLGEQAVPVDYEKVPWCVYSHPEAAYAGLTEEAARQAGHEIVVEKLRMVGNGRAIILGETDGLVKIVAEKQPDGTAGRILGVHLAGPWVTEQLGQGYLAVNWEATVDEVAQLVQPHPTLSETFGEAVMALTGRGLHG</sequence>
<reference evidence="19" key="1">
    <citation type="submission" date="2020-02" db="EMBL/GenBank/DDBJ databases">
        <authorList>
            <person name="Meier V. D."/>
        </authorList>
    </citation>
    <scope>NUCLEOTIDE SEQUENCE</scope>
    <source>
        <strain evidence="19">AVDCRST_MAG76</strain>
    </source>
</reference>
<feature type="binding site" evidence="14">
    <location>
        <position position="203"/>
    </location>
    <ligand>
        <name>NAD(+)</name>
        <dbReference type="ChEBI" id="CHEBI:57540"/>
    </ligand>
</feature>
<dbReference type="PRINTS" id="PR00368">
    <property type="entry name" value="FADPNR"/>
</dbReference>
<dbReference type="InterPro" id="IPR016156">
    <property type="entry name" value="FAD/NAD-linked_Rdtase_dimer_sf"/>
</dbReference>
<feature type="binding site" evidence="14">
    <location>
        <begin position="180"/>
        <end position="187"/>
    </location>
    <ligand>
        <name>NAD(+)</name>
        <dbReference type="ChEBI" id="CHEBI:57540"/>
    </ligand>
</feature>
<dbReference type="Gene3D" id="3.30.390.30">
    <property type="match status" value="1"/>
</dbReference>
<evidence type="ECO:0000256" key="12">
    <source>
        <dbReference type="ARBA" id="ARBA00049187"/>
    </source>
</evidence>
<evidence type="ECO:0000256" key="2">
    <source>
        <dbReference type="ARBA" id="ARBA00007532"/>
    </source>
</evidence>
<keyword evidence="10" id="KW-1015">Disulfide bond</keyword>
<dbReference type="AlphaFoldDB" id="A0A6J4JD37"/>
<dbReference type="Pfam" id="PF02852">
    <property type="entry name" value="Pyr_redox_dim"/>
    <property type="match status" value="1"/>
</dbReference>
<feature type="domain" description="FAD/NAD(P)-binding" evidence="18">
    <location>
        <begin position="9"/>
        <end position="324"/>
    </location>
</feature>
<dbReference type="Pfam" id="PF07992">
    <property type="entry name" value="Pyr_redox_2"/>
    <property type="match status" value="1"/>
</dbReference>
<keyword evidence="11 16" id="KW-0676">Redox-active center</keyword>
<evidence type="ECO:0000259" key="17">
    <source>
        <dbReference type="Pfam" id="PF02852"/>
    </source>
</evidence>
<evidence type="ECO:0000256" key="9">
    <source>
        <dbReference type="ARBA" id="ARBA00023027"/>
    </source>
</evidence>
<dbReference type="EC" id="1.8.1.4" evidence="3 16"/>
<comment type="miscellaneous">
    <text evidence="16">The active site is a redox-active disulfide bond.</text>
</comment>
<dbReference type="GO" id="GO:0004148">
    <property type="term" value="F:dihydrolipoyl dehydrogenase (NADH) activity"/>
    <property type="evidence" value="ECO:0007669"/>
    <property type="project" value="UniProtKB-EC"/>
</dbReference>
<feature type="binding site" evidence="14">
    <location>
        <position position="55"/>
    </location>
    <ligand>
        <name>FAD</name>
        <dbReference type="ChEBI" id="CHEBI:57692"/>
    </ligand>
</feature>
<evidence type="ECO:0000256" key="3">
    <source>
        <dbReference type="ARBA" id="ARBA00012608"/>
    </source>
</evidence>
<evidence type="ECO:0000256" key="16">
    <source>
        <dbReference type="RuleBase" id="RU003692"/>
    </source>
</evidence>
<dbReference type="InterPro" id="IPR050151">
    <property type="entry name" value="Class-I_Pyr_Nuc-Dis_Oxidored"/>
</dbReference>
<comment type="catalytic activity">
    <reaction evidence="12 16">
        <text>N(6)-[(R)-dihydrolipoyl]-L-lysyl-[protein] + NAD(+) = N(6)-[(R)-lipoyl]-L-lysyl-[protein] + NADH + H(+)</text>
        <dbReference type="Rhea" id="RHEA:15045"/>
        <dbReference type="Rhea" id="RHEA-COMP:10474"/>
        <dbReference type="Rhea" id="RHEA-COMP:10475"/>
        <dbReference type="ChEBI" id="CHEBI:15378"/>
        <dbReference type="ChEBI" id="CHEBI:57540"/>
        <dbReference type="ChEBI" id="CHEBI:57945"/>
        <dbReference type="ChEBI" id="CHEBI:83099"/>
        <dbReference type="ChEBI" id="CHEBI:83100"/>
        <dbReference type="EC" id="1.8.1.4"/>
    </reaction>
</comment>